<comment type="caution">
    <text evidence="1">The sequence shown here is derived from an EMBL/GenBank/DDBJ whole genome shotgun (WGS) entry which is preliminary data.</text>
</comment>
<dbReference type="EMBL" id="JBJUIK010000014">
    <property type="protein sequence ID" value="KAL3505166.1"/>
    <property type="molecule type" value="Genomic_DNA"/>
</dbReference>
<reference evidence="1 2" key="1">
    <citation type="submission" date="2024-11" db="EMBL/GenBank/DDBJ databases">
        <title>A near-complete genome assembly of Cinchona calisaya.</title>
        <authorList>
            <person name="Lian D.C."/>
            <person name="Zhao X.W."/>
            <person name="Wei L."/>
        </authorList>
    </citation>
    <scope>NUCLEOTIDE SEQUENCE [LARGE SCALE GENOMIC DNA]</scope>
    <source>
        <tissue evidence="1">Nenye</tissue>
    </source>
</reference>
<name>A0ABD2YEN4_9GENT</name>
<keyword evidence="2" id="KW-1185">Reference proteome</keyword>
<gene>
    <name evidence="1" type="ORF">ACH5RR_035007</name>
</gene>
<evidence type="ECO:0000313" key="1">
    <source>
        <dbReference type="EMBL" id="KAL3505166.1"/>
    </source>
</evidence>
<protein>
    <submittedName>
        <fullName evidence="1">Uncharacterized protein</fullName>
    </submittedName>
</protein>
<dbReference type="AlphaFoldDB" id="A0ABD2YEN4"/>
<evidence type="ECO:0000313" key="2">
    <source>
        <dbReference type="Proteomes" id="UP001630127"/>
    </source>
</evidence>
<dbReference type="Proteomes" id="UP001630127">
    <property type="component" value="Unassembled WGS sequence"/>
</dbReference>
<proteinExistence type="predicted"/>
<accession>A0ABD2YEN4</accession>
<sequence length="105" mass="12153">MLRCEEASCPFQMQLSIHKHFSDAWKNISHRTVEALLVCDFAVLGVISDIKPWKHQHGRTFSKLPERSGCASLVCANEGDACCWRITRVYRKLWKKLSLEMETFP</sequence>
<organism evidence="1 2">
    <name type="scientific">Cinchona calisaya</name>
    <dbReference type="NCBI Taxonomy" id="153742"/>
    <lineage>
        <taxon>Eukaryota</taxon>
        <taxon>Viridiplantae</taxon>
        <taxon>Streptophyta</taxon>
        <taxon>Embryophyta</taxon>
        <taxon>Tracheophyta</taxon>
        <taxon>Spermatophyta</taxon>
        <taxon>Magnoliopsida</taxon>
        <taxon>eudicotyledons</taxon>
        <taxon>Gunneridae</taxon>
        <taxon>Pentapetalae</taxon>
        <taxon>asterids</taxon>
        <taxon>lamiids</taxon>
        <taxon>Gentianales</taxon>
        <taxon>Rubiaceae</taxon>
        <taxon>Cinchonoideae</taxon>
        <taxon>Cinchoneae</taxon>
        <taxon>Cinchona</taxon>
    </lineage>
</organism>